<reference evidence="1 2" key="1">
    <citation type="submission" date="2020-06" db="EMBL/GenBank/DDBJ databases">
        <title>Transcriptomic and genomic resources for Thalictrum thalictroides and T. hernandezii: Facilitating candidate gene discovery in an emerging model plant lineage.</title>
        <authorList>
            <person name="Arias T."/>
            <person name="Riano-Pachon D.M."/>
            <person name="Di Stilio V.S."/>
        </authorList>
    </citation>
    <scope>NUCLEOTIDE SEQUENCE [LARGE SCALE GENOMIC DNA]</scope>
    <source>
        <strain evidence="2">cv. WT478/WT964</strain>
        <tissue evidence="1">Leaves</tissue>
    </source>
</reference>
<evidence type="ECO:0000313" key="1">
    <source>
        <dbReference type="EMBL" id="KAF5175056.1"/>
    </source>
</evidence>
<name>A0A7J6URA6_THATH</name>
<keyword evidence="2" id="KW-1185">Reference proteome</keyword>
<sequence length="126" mass="14527">MKDEIFKVIPSPNDVSFDKYGHPDEDTRIGELGGLLCVFFMPEGENVQIWVMEEYGEANSWTKKFITHEEEILLQNRKNGSKLILYNPKTSSVRNKEFGFKLYNAFICTRSILSPTLIRGARDTMT</sequence>
<proteinExistence type="predicted"/>
<comment type="caution">
    <text evidence="1">The sequence shown here is derived from an EMBL/GenBank/DDBJ whole genome shotgun (WGS) entry which is preliminary data.</text>
</comment>
<accession>A0A7J6URA6</accession>
<evidence type="ECO:0000313" key="2">
    <source>
        <dbReference type="Proteomes" id="UP000554482"/>
    </source>
</evidence>
<dbReference type="AlphaFoldDB" id="A0A7J6URA6"/>
<organism evidence="1 2">
    <name type="scientific">Thalictrum thalictroides</name>
    <name type="common">Rue-anemone</name>
    <name type="synonym">Anemone thalictroides</name>
    <dbReference type="NCBI Taxonomy" id="46969"/>
    <lineage>
        <taxon>Eukaryota</taxon>
        <taxon>Viridiplantae</taxon>
        <taxon>Streptophyta</taxon>
        <taxon>Embryophyta</taxon>
        <taxon>Tracheophyta</taxon>
        <taxon>Spermatophyta</taxon>
        <taxon>Magnoliopsida</taxon>
        <taxon>Ranunculales</taxon>
        <taxon>Ranunculaceae</taxon>
        <taxon>Thalictroideae</taxon>
        <taxon>Thalictrum</taxon>
    </lineage>
</organism>
<dbReference type="OrthoDB" id="5314306at2759"/>
<evidence type="ECO:0008006" key="3">
    <source>
        <dbReference type="Google" id="ProtNLM"/>
    </source>
</evidence>
<dbReference type="Proteomes" id="UP000554482">
    <property type="component" value="Unassembled WGS sequence"/>
</dbReference>
<gene>
    <name evidence="1" type="ORF">FRX31_035357</name>
</gene>
<protein>
    <recommendedName>
        <fullName evidence="3">F-box associated domain-containing protein</fullName>
    </recommendedName>
</protein>
<dbReference type="EMBL" id="JABWDY010044556">
    <property type="protein sequence ID" value="KAF5175056.1"/>
    <property type="molecule type" value="Genomic_DNA"/>
</dbReference>